<evidence type="ECO:0000256" key="5">
    <source>
        <dbReference type="ARBA" id="ARBA00023163"/>
    </source>
</evidence>
<dbReference type="PANTHER" id="PTHR43133">
    <property type="entry name" value="RNA POLYMERASE ECF-TYPE SIGMA FACTO"/>
    <property type="match status" value="1"/>
</dbReference>
<comment type="similarity">
    <text evidence="1">Belongs to the sigma-70 factor family. ECF subfamily.</text>
</comment>
<dbReference type="Gene3D" id="1.10.10.10">
    <property type="entry name" value="Winged helix-like DNA-binding domain superfamily/Winged helix DNA-binding domain"/>
    <property type="match status" value="1"/>
</dbReference>
<feature type="domain" description="RNA polymerase sigma factor 70 region 4 type 2" evidence="7">
    <location>
        <begin position="105"/>
        <end position="152"/>
    </location>
</feature>
<evidence type="ECO:0000259" key="7">
    <source>
        <dbReference type="Pfam" id="PF08281"/>
    </source>
</evidence>
<accession>A0A8J3KZM3</accession>
<dbReference type="Gene3D" id="1.10.1740.10">
    <property type="match status" value="1"/>
</dbReference>
<dbReference type="GO" id="GO:0006352">
    <property type="term" value="P:DNA-templated transcription initiation"/>
    <property type="evidence" value="ECO:0007669"/>
    <property type="project" value="InterPro"/>
</dbReference>
<reference evidence="8 9" key="1">
    <citation type="submission" date="2021-01" db="EMBL/GenBank/DDBJ databases">
        <title>Whole genome shotgun sequence of Catellatospora coxensis NBRC 107359.</title>
        <authorList>
            <person name="Komaki H."/>
            <person name="Tamura T."/>
        </authorList>
    </citation>
    <scope>NUCLEOTIDE SEQUENCE [LARGE SCALE GENOMIC DNA]</scope>
    <source>
        <strain evidence="8 9">NBRC 107359</strain>
    </source>
</reference>
<evidence type="ECO:0000256" key="4">
    <source>
        <dbReference type="ARBA" id="ARBA00023125"/>
    </source>
</evidence>
<dbReference type="Pfam" id="PF04542">
    <property type="entry name" value="Sigma70_r2"/>
    <property type="match status" value="1"/>
</dbReference>
<comment type="caution">
    <text evidence="8">The sequence shown here is derived from an EMBL/GenBank/DDBJ whole genome shotgun (WGS) entry which is preliminary data.</text>
</comment>
<dbReference type="SUPFAM" id="SSF88946">
    <property type="entry name" value="Sigma2 domain of RNA polymerase sigma factors"/>
    <property type="match status" value="1"/>
</dbReference>
<dbReference type="Pfam" id="PF08281">
    <property type="entry name" value="Sigma70_r4_2"/>
    <property type="match status" value="1"/>
</dbReference>
<organism evidence="8 9">
    <name type="scientific">Catellatospora coxensis</name>
    <dbReference type="NCBI Taxonomy" id="310354"/>
    <lineage>
        <taxon>Bacteria</taxon>
        <taxon>Bacillati</taxon>
        <taxon>Actinomycetota</taxon>
        <taxon>Actinomycetes</taxon>
        <taxon>Micromonosporales</taxon>
        <taxon>Micromonosporaceae</taxon>
        <taxon>Catellatospora</taxon>
    </lineage>
</organism>
<dbReference type="CDD" id="cd06171">
    <property type="entry name" value="Sigma70_r4"/>
    <property type="match status" value="1"/>
</dbReference>
<dbReference type="EMBL" id="BONI01000022">
    <property type="protein sequence ID" value="GIG06339.1"/>
    <property type="molecule type" value="Genomic_DNA"/>
</dbReference>
<dbReference type="InterPro" id="IPR039425">
    <property type="entry name" value="RNA_pol_sigma-70-like"/>
</dbReference>
<dbReference type="AlphaFoldDB" id="A0A8J3KZM3"/>
<sequence length="169" mass="19347">MPDDSDFREYVTGRLDKLRRTAYLLCGDWHAADDVTSTAIMKLMRRWPRIRELENIDSYARQTLLRTWLDERRRPWRREWATAVLPVRAVTAADRVVDERLAILGHLAALPARRRAVIVLRFYEDLSVEDTAEVLGCSTGTVKSQTARALDTLRAALVPAPDDAEEATR</sequence>
<evidence type="ECO:0000256" key="1">
    <source>
        <dbReference type="ARBA" id="ARBA00010641"/>
    </source>
</evidence>
<dbReference type="RefSeq" id="WP_203692715.1">
    <property type="nucleotide sequence ID" value="NZ_BAAALC010000004.1"/>
</dbReference>
<dbReference type="PANTHER" id="PTHR43133:SF50">
    <property type="entry name" value="ECF RNA POLYMERASE SIGMA FACTOR SIGM"/>
    <property type="match status" value="1"/>
</dbReference>
<dbReference type="InterPro" id="IPR013324">
    <property type="entry name" value="RNA_pol_sigma_r3/r4-like"/>
</dbReference>
<dbReference type="GO" id="GO:0016987">
    <property type="term" value="F:sigma factor activity"/>
    <property type="evidence" value="ECO:0007669"/>
    <property type="project" value="UniProtKB-KW"/>
</dbReference>
<dbReference type="NCBIfam" id="TIGR02983">
    <property type="entry name" value="SigE-fam_strep"/>
    <property type="match status" value="1"/>
</dbReference>
<keyword evidence="4" id="KW-0238">DNA-binding</keyword>
<evidence type="ECO:0000313" key="8">
    <source>
        <dbReference type="EMBL" id="GIG06339.1"/>
    </source>
</evidence>
<dbReference type="GO" id="GO:0003677">
    <property type="term" value="F:DNA binding"/>
    <property type="evidence" value="ECO:0007669"/>
    <property type="project" value="UniProtKB-KW"/>
</dbReference>
<feature type="domain" description="RNA polymerase sigma-70 region 2" evidence="6">
    <location>
        <begin position="15"/>
        <end position="77"/>
    </location>
</feature>
<dbReference type="InterPro" id="IPR013325">
    <property type="entry name" value="RNA_pol_sigma_r2"/>
</dbReference>
<evidence type="ECO:0000256" key="2">
    <source>
        <dbReference type="ARBA" id="ARBA00023015"/>
    </source>
</evidence>
<keyword evidence="9" id="KW-1185">Reference proteome</keyword>
<dbReference type="Proteomes" id="UP000630887">
    <property type="component" value="Unassembled WGS sequence"/>
</dbReference>
<dbReference type="SUPFAM" id="SSF88659">
    <property type="entry name" value="Sigma3 and sigma4 domains of RNA polymerase sigma factors"/>
    <property type="match status" value="1"/>
</dbReference>
<evidence type="ECO:0000259" key="6">
    <source>
        <dbReference type="Pfam" id="PF04542"/>
    </source>
</evidence>
<evidence type="ECO:0000256" key="3">
    <source>
        <dbReference type="ARBA" id="ARBA00023082"/>
    </source>
</evidence>
<proteinExistence type="inferred from homology"/>
<dbReference type="InterPro" id="IPR013249">
    <property type="entry name" value="RNA_pol_sigma70_r4_t2"/>
</dbReference>
<dbReference type="InterPro" id="IPR014284">
    <property type="entry name" value="RNA_pol_sigma-70_dom"/>
</dbReference>
<keyword evidence="2" id="KW-0805">Transcription regulation</keyword>
<keyword evidence="5" id="KW-0804">Transcription</keyword>
<gene>
    <name evidence="8" type="primary">rpoE_16</name>
    <name evidence="8" type="ORF">Cco03nite_30390</name>
</gene>
<dbReference type="InterPro" id="IPR036388">
    <property type="entry name" value="WH-like_DNA-bd_sf"/>
</dbReference>
<dbReference type="InterPro" id="IPR014325">
    <property type="entry name" value="RNA_pol_sigma-E_actinobac"/>
</dbReference>
<dbReference type="NCBIfam" id="TIGR02937">
    <property type="entry name" value="sigma70-ECF"/>
    <property type="match status" value="1"/>
</dbReference>
<evidence type="ECO:0000313" key="9">
    <source>
        <dbReference type="Proteomes" id="UP000630887"/>
    </source>
</evidence>
<protein>
    <submittedName>
        <fullName evidence="8">RNA polymerase sigma24 factor</fullName>
    </submittedName>
</protein>
<name>A0A8J3KZM3_9ACTN</name>
<keyword evidence="3" id="KW-0731">Sigma factor</keyword>
<dbReference type="InterPro" id="IPR007627">
    <property type="entry name" value="RNA_pol_sigma70_r2"/>
</dbReference>